<dbReference type="GO" id="GO:0016791">
    <property type="term" value="F:phosphatase activity"/>
    <property type="evidence" value="ECO:0007669"/>
    <property type="project" value="UniProtKB-UniRule"/>
</dbReference>
<feature type="binding site" evidence="4">
    <location>
        <position position="102"/>
    </location>
    <ligand>
        <name>Zn(2+)</name>
        <dbReference type="ChEBI" id="CHEBI:29105"/>
        <label>3</label>
    </ligand>
</feature>
<comment type="caution">
    <text evidence="6">The sequence shown here is derived from an EMBL/GenBank/DDBJ whole genome shotgun (WGS) entry which is preliminary data.</text>
</comment>
<evidence type="ECO:0000256" key="1">
    <source>
        <dbReference type="ARBA" id="ARBA00022723"/>
    </source>
</evidence>
<dbReference type="HAMAP" id="MF_01561">
    <property type="entry name" value="YcdX_phosphat"/>
    <property type="match status" value="1"/>
</dbReference>
<keyword evidence="7" id="KW-1185">Reference proteome</keyword>
<feature type="binding site" evidence="4">
    <location>
        <position position="194"/>
    </location>
    <ligand>
        <name>Zn(2+)</name>
        <dbReference type="ChEBI" id="CHEBI:29105"/>
        <label>2</label>
    </ligand>
</feature>
<keyword evidence="2 4" id="KW-0378">Hydrolase</keyword>
<dbReference type="AlphaFoldDB" id="A0A495RFN0"/>
<name>A0A495RFN0_9GAMM</name>
<keyword evidence="3 4" id="KW-0862">Zinc</keyword>
<reference evidence="6 7" key="1">
    <citation type="submission" date="2018-10" db="EMBL/GenBank/DDBJ databases">
        <title>Genomic Encyclopedia of Type Strains, Phase IV (KMG-IV): sequencing the most valuable type-strain genomes for metagenomic binning, comparative biology and taxonomic classification.</title>
        <authorList>
            <person name="Goeker M."/>
        </authorList>
    </citation>
    <scope>NUCLEOTIDE SEQUENCE [LARGE SCALE GENOMIC DNA]</scope>
    <source>
        <strain evidence="6 7">DSM 22228</strain>
    </source>
</reference>
<dbReference type="CDD" id="cd07437">
    <property type="entry name" value="PHP_HisPPase_Ycdx_like"/>
    <property type="match status" value="1"/>
</dbReference>
<protein>
    <submittedName>
        <fullName evidence="6">Putative hydrolase</fullName>
    </submittedName>
</protein>
<feature type="binding site" evidence="4">
    <location>
        <position position="132"/>
    </location>
    <ligand>
        <name>Zn(2+)</name>
        <dbReference type="ChEBI" id="CHEBI:29105"/>
        <label>3</label>
    </ligand>
</feature>
<dbReference type="RefSeq" id="WP_121145140.1">
    <property type="nucleotide sequence ID" value="NZ_RBWY01000002.1"/>
</dbReference>
<sequence>MRYVIDLHMHTVASTHAYSTIHDYILQAKLKGLKLIAITDHGMALGDSPHRWHFINMRIIPRIIDGIGILRGIEANILNRQGDIDCDDGMYRELDMVIAGFHEPALASSDIDSNTEAMIATIKNPKVNIISHPGNKNYPIHIDEVAKVAKAYHVALEINNSSFISRKGSEDNCRKIAQAVKDAGGMLSLGSDSHIANTLGNFSHCFELIKDVNFPAERIINHSPQAVIKFLSLKTGRYVEELAAL</sequence>
<dbReference type="InterPro" id="IPR023710">
    <property type="entry name" value="Phosphatase_YcdX_put"/>
</dbReference>
<feature type="binding site" evidence="4">
    <location>
        <position position="10"/>
    </location>
    <ligand>
        <name>Zn(2+)</name>
        <dbReference type="ChEBI" id="CHEBI:29105"/>
        <label>1</label>
    </ligand>
</feature>
<evidence type="ECO:0000259" key="5">
    <source>
        <dbReference type="SMART" id="SM00481"/>
    </source>
</evidence>
<feature type="binding site" evidence="4">
    <location>
        <position position="16"/>
    </location>
    <ligand>
        <name>Zn(2+)</name>
        <dbReference type="ChEBI" id="CHEBI:29105"/>
        <label>2</label>
    </ligand>
</feature>
<keyword evidence="1 4" id="KW-0479">Metal-binding</keyword>
<dbReference type="SMART" id="SM00481">
    <property type="entry name" value="POLIIIAc"/>
    <property type="match status" value="1"/>
</dbReference>
<feature type="binding site" evidence="4">
    <location>
        <position position="41"/>
    </location>
    <ligand>
        <name>Zn(2+)</name>
        <dbReference type="ChEBI" id="CHEBI:29105"/>
        <label>2</label>
    </ligand>
</feature>
<dbReference type="InterPro" id="IPR016195">
    <property type="entry name" value="Pol/histidinol_Pase-like"/>
</dbReference>
<dbReference type="PANTHER" id="PTHR36928">
    <property type="entry name" value="PHOSPHATASE YCDX-RELATED"/>
    <property type="match status" value="1"/>
</dbReference>
<accession>A0A495RFN0</accession>
<proteinExistence type="inferred from homology"/>
<evidence type="ECO:0000256" key="3">
    <source>
        <dbReference type="ARBA" id="ARBA00022833"/>
    </source>
</evidence>
<feature type="domain" description="Polymerase/histidinol phosphatase N-terminal" evidence="5">
    <location>
        <begin position="5"/>
        <end position="79"/>
    </location>
</feature>
<feature type="binding site" evidence="4">
    <location>
        <position position="74"/>
    </location>
    <ligand>
        <name>Zn(2+)</name>
        <dbReference type="ChEBI" id="CHEBI:29105"/>
        <label>3</label>
    </ligand>
</feature>
<feature type="binding site" evidence="4">
    <location>
        <position position="8"/>
    </location>
    <ligand>
        <name>Zn(2+)</name>
        <dbReference type="ChEBI" id="CHEBI:29105"/>
        <label>1</label>
    </ligand>
</feature>
<dbReference type="Proteomes" id="UP000278542">
    <property type="component" value="Unassembled WGS sequence"/>
</dbReference>
<dbReference type="Gene3D" id="3.20.20.140">
    <property type="entry name" value="Metal-dependent hydrolases"/>
    <property type="match status" value="1"/>
</dbReference>
<dbReference type="EMBL" id="RBWY01000002">
    <property type="protein sequence ID" value="RKS86064.1"/>
    <property type="molecule type" value="Genomic_DNA"/>
</dbReference>
<dbReference type="InterPro" id="IPR003141">
    <property type="entry name" value="Pol/His_phosphatase_N"/>
</dbReference>
<dbReference type="NCBIfam" id="NF006702">
    <property type="entry name" value="PRK09248.1"/>
    <property type="match status" value="1"/>
</dbReference>
<dbReference type="GO" id="GO:0005829">
    <property type="term" value="C:cytosol"/>
    <property type="evidence" value="ECO:0007669"/>
    <property type="project" value="TreeGrafter"/>
</dbReference>
<dbReference type="GO" id="GO:0008270">
    <property type="term" value="F:zinc ion binding"/>
    <property type="evidence" value="ECO:0007669"/>
    <property type="project" value="UniProtKB-UniRule"/>
</dbReference>
<comment type="cofactor">
    <cofactor evidence="4">
        <name>Zn(2+)</name>
        <dbReference type="ChEBI" id="CHEBI:29105"/>
    </cofactor>
    <text evidence="4">Binds 3 Zn(2+) ions per subunit.</text>
</comment>
<feature type="binding site" evidence="4">
    <location>
        <position position="192"/>
    </location>
    <ligand>
        <name>Zn(2+)</name>
        <dbReference type="ChEBI" id="CHEBI:29105"/>
        <label>1</label>
    </ligand>
</feature>
<evidence type="ECO:0000256" key="4">
    <source>
        <dbReference type="HAMAP-Rule" id="MF_01561"/>
    </source>
</evidence>
<dbReference type="SUPFAM" id="SSF89550">
    <property type="entry name" value="PHP domain-like"/>
    <property type="match status" value="1"/>
</dbReference>
<comment type="similarity">
    <text evidence="4">Belongs to the PHP family.</text>
</comment>
<dbReference type="PANTHER" id="PTHR36928:SF1">
    <property type="entry name" value="PHOSPHATASE YCDX-RELATED"/>
    <property type="match status" value="1"/>
</dbReference>
<dbReference type="InterPro" id="IPR050243">
    <property type="entry name" value="PHP_phosphatase"/>
</dbReference>
<organism evidence="6 7">
    <name type="scientific">Orbus hercynius</name>
    <dbReference type="NCBI Taxonomy" id="593135"/>
    <lineage>
        <taxon>Bacteria</taxon>
        <taxon>Pseudomonadati</taxon>
        <taxon>Pseudomonadota</taxon>
        <taxon>Gammaproteobacteria</taxon>
        <taxon>Orbales</taxon>
        <taxon>Orbaceae</taxon>
        <taxon>Orbus</taxon>
    </lineage>
</organism>
<dbReference type="InterPro" id="IPR004013">
    <property type="entry name" value="PHP_dom"/>
</dbReference>
<dbReference type="OrthoDB" id="9808747at2"/>
<evidence type="ECO:0000313" key="7">
    <source>
        <dbReference type="Proteomes" id="UP000278542"/>
    </source>
</evidence>
<dbReference type="GO" id="GO:0071978">
    <property type="term" value="P:bacterial-type flagellum-dependent swarming motility"/>
    <property type="evidence" value="ECO:0007669"/>
    <property type="project" value="TreeGrafter"/>
</dbReference>
<dbReference type="Pfam" id="PF02811">
    <property type="entry name" value="PHP"/>
    <property type="match status" value="1"/>
</dbReference>
<gene>
    <name evidence="6" type="ORF">DES39_1489</name>
</gene>
<feature type="binding site" evidence="4">
    <location>
        <position position="74"/>
    </location>
    <ligand>
        <name>Zn(2+)</name>
        <dbReference type="ChEBI" id="CHEBI:29105"/>
        <label>1</label>
    </ligand>
</feature>
<evidence type="ECO:0000313" key="6">
    <source>
        <dbReference type="EMBL" id="RKS86064.1"/>
    </source>
</evidence>
<evidence type="ECO:0000256" key="2">
    <source>
        <dbReference type="ARBA" id="ARBA00022801"/>
    </source>
</evidence>